<keyword evidence="3" id="KW-1185">Reference proteome</keyword>
<reference evidence="3" key="1">
    <citation type="journal article" date="2019" name="Int. J. Syst. Evol. Microbiol.">
        <title>The Global Catalogue of Microorganisms (GCM) 10K type strain sequencing project: providing services to taxonomists for standard genome sequencing and annotation.</title>
        <authorList>
            <consortium name="The Broad Institute Genomics Platform"/>
            <consortium name="The Broad Institute Genome Sequencing Center for Infectious Disease"/>
            <person name="Wu L."/>
            <person name="Ma J."/>
        </authorList>
    </citation>
    <scope>NUCLEOTIDE SEQUENCE [LARGE SCALE GENOMIC DNA]</scope>
    <source>
        <strain evidence="3">CCUG 66188</strain>
    </source>
</reference>
<evidence type="ECO:0000313" key="2">
    <source>
        <dbReference type="EMBL" id="MFC6760477.1"/>
    </source>
</evidence>
<comment type="caution">
    <text evidence="2">The sequence shown here is derived from an EMBL/GenBank/DDBJ whole genome shotgun (WGS) entry which is preliminary data.</text>
</comment>
<accession>A0ABW2B525</accession>
<organism evidence="2 3">
    <name type="scientific">Sulfitobacter porphyrae</name>
    <dbReference type="NCBI Taxonomy" id="1246864"/>
    <lineage>
        <taxon>Bacteria</taxon>
        <taxon>Pseudomonadati</taxon>
        <taxon>Pseudomonadota</taxon>
        <taxon>Alphaproteobacteria</taxon>
        <taxon>Rhodobacterales</taxon>
        <taxon>Roseobacteraceae</taxon>
        <taxon>Sulfitobacter</taxon>
    </lineage>
</organism>
<protein>
    <submittedName>
        <fullName evidence="2">Uncharacterized protein</fullName>
    </submittedName>
</protein>
<evidence type="ECO:0000256" key="1">
    <source>
        <dbReference type="SAM" id="MobiDB-lite"/>
    </source>
</evidence>
<feature type="region of interest" description="Disordered" evidence="1">
    <location>
        <begin position="211"/>
        <end position="329"/>
    </location>
</feature>
<gene>
    <name evidence="2" type="ORF">ACFQFQ_14770</name>
</gene>
<dbReference type="EMBL" id="JBHSWG010000001">
    <property type="protein sequence ID" value="MFC6760477.1"/>
    <property type="molecule type" value="Genomic_DNA"/>
</dbReference>
<dbReference type="Proteomes" id="UP001596353">
    <property type="component" value="Unassembled WGS sequence"/>
</dbReference>
<name>A0ABW2B525_9RHOB</name>
<proteinExistence type="predicted"/>
<sequence>MNDLTPTDSALALPTGTALTAMFAQPEQVDDMITRIEAEVRSHAPDLTTAKGRKAIASLAHTVARSKTALDGAGKCLTDEARKQIAVVDAERRKIRDRLDALKAEVRKPLDDWEAAEEARIAGIKDMLSNFDTGRADAESSPDHIRHVIADIEATPTGADVWAEYHEIAQTKRESTLSHFRNLLISAEKREADAAELARLRAEAEERARRDAAEVERQAEAERAAEQKRLAAEAERRANEERQAAEAREAERQAQIERDKVEAAERAAKEAEARAAREAKEREEQHKRDLAEAKAREEAAAQRERDRIAAAQKAEQEAADRRRADAEHANRVKTAIRDALVPMTAPYGDEDLSLAADIAVALFDGKIPHIEVKA</sequence>
<evidence type="ECO:0000313" key="3">
    <source>
        <dbReference type="Proteomes" id="UP001596353"/>
    </source>
</evidence>